<feature type="compositionally biased region" description="Polar residues" evidence="1">
    <location>
        <begin position="19"/>
        <end position="31"/>
    </location>
</feature>
<keyword evidence="3" id="KW-1185">Reference proteome</keyword>
<proteinExistence type="predicted"/>
<name>A0A218UN96_9PASE</name>
<protein>
    <submittedName>
        <fullName evidence="2">Uncharacterized protein</fullName>
    </submittedName>
</protein>
<evidence type="ECO:0000256" key="1">
    <source>
        <dbReference type="SAM" id="MobiDB-lite"/>
    </source>
</evidence>
<reference evidence="2 3" key="1">
    <citation type="submission" date="2017-05" db="EMBL/GenBank/DDBJ databases">
        <title>Genome of assembly of the Bengalese finch, Lonchura striata domestica.</title>
        <authorList>
            <person name="Colquitt B.M."/>
            <person name="Brainard M.S."/>
        </authorList>
    </citation>
    <scope>NUCLEOTIDE SEQUENCE [LARGE SCALE GENOMIC DNA]</scope>
    <source>
        <strain evidence="2">White83orange57</strain>
    </source>
</reference>
<accession>A0A218UN96</accession>
<evidence type="ECO:0000313" key="2">
    <source>
        <dbReference type="EMBL" id="OWK55078.1"/>
    </source>
</evidence>
<sequence length="55" mass="5473">MAAASLEPRGTPSRPSARCASSTPTVTSWPTRSGCRKPIGATTASCSPALLGGRG</sequence>
<evidence type="ECO:0000313" key="3">
    <source>
        <dbReference type="Proteomes" id="UP000197619"/>
    </source>
</evidence>
<gene>
    <name evidence="2" type="ORF">RLOC_00007038</name>
</gene>
<feature type="region of interest" description="Disordered" evidence="1">
    <location>
        <begin position="1"/>
        <end position="55"/>
    </location>
</feature>
<comment type="caution">
    <text evidence="2">The sequence shown here is derived from an EMBL/GenBank/DDBJ whole genome shotgun (WGS) entry which is preliminary data.</text>
</comment>
<dbReference type="Proteomes" id="UP000197619">
    <property type="component" value="Unassembled WGS sequence"/>
</dbReference>
<dbReference type="AlphaFoldDB" id="A0A218UN96"/>
<organism evidence="2 3">
    <name type="scientific">Lonchura striata</name>
    <name type="common">white-rumped munia</name>
    <dbReference type="NCBI Taxonomy" id="40157"/>
    <lineage>
        <taxon>Eukaryota</taxon>
        <taxon>Metazoa</taxon>
        <taxon>Chordata</taxon>
        <taxon>Craniata</taxon>
        <taxon>Vertebrata</taxon>
        <taxon>Euteleostomi</taxon>
        <taxon>Archelosauria</taxon>
        <taxon>Archosauria</taxon>
        <taxon>Dinosauria</taxon>
        <taxon>Saurischia</taxon>
        <taxon>Theropoda</taxon>
        <taxon>Coelurosauria</taxon>
        <taxon>Aves</taxon>
        <taxon>Neognathae</taxon>
        <taxon>Neoaves</taxon>
        <taxon>Telluraves</taxon>
        <taxon>Australaves</taxon>
        <taxon>Passeriformes</taxon>
        <taxon>Passeroidea</taxon>
        <taxon>Estrildidae</taxon>
        <taxon>Estrildinae</taxon>
        <taxon>Lonchura</taxon>
    </lineage>
</organism>
<dbReference type="EMBL" id="MUZQ01000219">
    <property type="protein sequence ID" value="OWK55078.1"/>
    <property type="molecule type" value="Genomic_DNA"/>
</dbReference>